<evidence type="ECO:0000313" key="6">
    <source>
        <dbReference type="Proteomes" id="UP000182190"/>
    </source>
</evidence>
<dbReference type="AlphaFoldDB" id="A0A7Z9BKK0"/>
<keyword evidence="5" id="KW-0418">Kinase</keyword>
<dbReference type="InterPro" id="IPR001789">
    <property type="entry name" value="Sig_transdc_resp-reg_receiver"/>
</dbReference>
<dbReference type="Proteomes" id="UP000182190">
    <property type="component" value="Unassembled WGS sequence"/>
</dbReference>
<dbReference type="SMART" id="SM00448">
    <property type="entry name" value="REC"/>
    <property type="match status" value="1"/>
</dbReference>
<dbReference type="GO" id="GO:0016301">
    <property type="term" value="F:kinase activity"/>
    <property type="evidence" value="ECO:0007669"/>
    <property type="project" value="UniProtKB-KW"/>
</dbReference>
<proteinExistence type="predicted"/>
<evidence type="ECO:0000256" key="3">
    <source>
        <dbReference type="PROSITE-ProRule" id="PRU00169"/>
    </source>
</evidence>
<keyword evidence="1 3" id="KW-0597">Phosphoprotein</keyword>
<dbReference type="SUPFAM" id="SSF52172">
    <property type="entry name" value="CheY-like"/>
    <property type="match status" value="1"/>
</dbReference>
<feature type="modified residue" description="4-aspartylphosphate" evidence="3">
    <location>
        <position position="48"/>
    </location>
</feature>
<evidence type="ECO:0000256" key="2">
    <source>
        <dbReference type="ARBA" id="ARBA00023012"/>
    </source>
</evidence>
<dbReference type="PROSITE" id="PS50110">
    <property type="entry name" value="RESPONSE_REGULATORY"/>
    <property type="match status" value="1"/>
</dbReference>
<keyword evidence="5" id="KW-0808">Transferase</keyword>
<dbReference type="Pfam" id="PF00072">
    <property type="entry name" value="Response_reg"/>
    <property type="match status" value="1"/>
</dbReference>
<keyword evidence="6" id="KW-1185">Reference proteome</keyword>
<organism evidence="5 6">
    <name type="scientific">Planktothrix paucivesiculata PCC 9631</name>
    <dbReference type="NCBI Taxonomy" id="671071"/>
    <lineage>
        <taxon>Bacteria</taxon>
        <taxon>Bacillati</taxon>
        <taxon>Cyanobacteriota</taxon>
        <taxon>Cyanophyceae</taxon>
        <taxon>Oscillatoriophycideae</taxon>
        <taxon>Oscillatoriales</taxon>
        <taxon>Microcoleaceae</taxon>
        <taxon>Planktothrix</taxon>
    </lineage>
</organism>
<dbReference type="PANTHER" id="PTHR45339">
    <property type="entry name" value="HYBRID SIGNAL TRANSDUCTION HISTIDINE KINASE J"/>
    <property type="match status" value="1"/>
</dbReference>
<dbReference type="GO" id="GO:0000160">
    <property type="term" value="P:phosphorelay signal transduction system"/>
    <property type="evidence" value="ECO:0007669"/>
    <property type="project" value="UniProtKB-KW"/>
</dbReference>
<dbReference type="CDD" id="cd17546">
    <property type="entry name" value="REC_hyHK_CKI1_RcsC-like"/>
    <property type="match status" value="1"/>
</dbReference>
<evidence type="ECO:0000313" key="5">
    <source>
        <dbReference type="EMBL" id="VXD16025.1"/>
    </source>
</evidence>
<dbReference type="PANTHER" id="PTHR45339:SF1">
    <property type="entry name" value="HYBRID SIGNAL TRANSDUCTION HISTIDINE KINASE J"/>
    <property type="match status" value="1"/>
</dbReference>
<accession>A0A7Z9BKK0</accession>
<dbReference type="Gene3D" id="3.40.50.2300">
    <property type="match status" value="1"/>
</dbReference>
<feature type="domain" description="Response regulatory" evidence="4">
    <location>
        <begin position="1"/>
        <end position="115"/>
    </location>
</feature>
<sequence>MTVDDKAINCQLLTKLLSPLGFEVKQASNGQEAINIWQEWQPHLIFMDMRMPVMDGYEATKYIKSTTQGNATAIIALTASVLEEEKAITLSAGCDDFMRKPFKESTIFEILTKHLGVKYIYENMTDGNSKIGETIHELPQLTTEQFQIMPQAWLLRLYQAVLEADEQQIVRLISEIPETEAAFPKSLTKLVRQFQFEQIIDLIEPLTMDN</sequence>
<keyword evidence="2" id="KW-0902">Two-component regulatory system</keyword>
<name>A0A7Z9BKK0_9CYAN</name>
<evidence type="ECO:0000256" key="1">
    <source>
        <dbReference type="ARBA" id="ARBA00022553"/>
    </source>
</evidence>
<dbReference type="EMBL" id="CZCS02000100">
    <property type="protein sequence ID" value="VXD16025.1"/>
    <property type="molecule type" value="Genomic_DNA"/>
</dbReference>
<dbReference type="InterPro" id="IPR011006">
    <property type="entry name" value="CheY-like_superfamily"/>
</dbReference>
<evidence type="ECO:0000259" key="4">
    <source>
        <dbReference type="PROSITE" id="PS50110"/>
    </source>
</evidence>
<reference evidence="5" key="1">
    <citation type="submission" date="2019-10" db="EMBL/GenBank/DDBJ databases">
        <authorList>
            <consortium name="Genoscope - CEA"/>
            <person name="William W."/>
        </authorList>
    </citation>
    <scope>NUCLEOTIDE SEQUENCE [LARGE SCALE GENOMIC DNA]</scope>
    <source>
        <strain evidence="5">BBR_PRJEB10994</strain>
    </source>
</reference>
<protein>
    <submittedName>
        <fullName evidence="5">Hybrid sensory kinase Hik12</fullName>
    </submittedName>
</protein>
<gene>
    <name evidence="5" type="ORF">PL9631_1890001</name>
</gene>
<comment type="caution">
    <text evidence="5">The sequence shown here is derived from an EMBL/GenBank/DDBJ whole genome shotgun (WGS) entry which is preliminary data.</text>
</comment>